<evidence type="ECO:0000256" key="1">
    <source>
        <dbReference type="ARBA" id="ARBA00022737"/>
    </source>
</evidence>
<comment type="caution">
    <text evidence="4">The sequence shown here is derived from an EMBL/GenBank/DDBJ whole genome shotgun (WGS) entry which is preliminary data.</text>
</comment>
<accession>A0A8T1UZR0</accession>
<dbReference type="AlphaFoldDB" id="A0A8T1UZR0"/>
<dbReference type="EMBL" id="JAENGZ010000035">
    <property type="protein sequence ID" value="KAG6972419.1"/>
    <property type="molecule type" value="Genomic_DNA"/>
</dbReference>
<feature type="compositionally biased region" description="Basic residues" evidence="2">
    <location>
        <begin position="39"/>
        <end position="50"/>
    </location>
</feature>
<evidence type="ECO:0000256" key="2">
    <source>
        <dbReference type="SAM" id="MobiDB-lite"/>
    </source>
</evidence>
<feature type="compositionally biased region" description="Low complexity" evidence="2">
    <location>
        <begin position="595"/>
        <end position="611"/>
    </location>
</feature>
<evidence type="ECO:0000313" key="5">
    <source>
        <dbReference type="Proteomes" id="UP000688947"/>
    </source>
</evidence>
<dbReference type="VEuPathDB" id="FungiDB:PC110_g6745"/>
<organism evidence="4 5">
    <name type="scientific">Phytophthora cactorum</name>
    <dbReference type="NCBI Taxonomy" id="29920"/>
    <lineage>
        <taxon>Eukaryota</taxon>
        <taxon>Sar</taxon>
        <taxon>Stramenopiles</taxon>
        <taxon>Oomycota</taxon>
        <taxon>Peronosporomycetes</taxon>
        <taxon>Peronosporales</taxon>
        <taxon>Peronosporaceae</taxon>
        <taxon>Phytophthora</taxon>
    </lineage>
</organism>
<feature type="domain" description="Nephrocystin 3-like N-terminal" evidence="3">
    <location>
        <begin position="700"/>
        <end position="864"/>
    </location>
</feature>
<feature type="compositionally biased region" description="Polar residues" evidence="2">
    <location>
        <begin position="79"/>
        <end position="89"/>
    </location>
</feature>
<feature type="compositionally biased region" description="Low complexity" evidence="2">
    <location>
        <begin position="146"/>
        <end position="172"/>
    </location>
</feature>
<feature type="compositionally biased region" description="Low complexity" evidence="2">
    <location>
        <begin position="121"/>
        <end position="132"/>
    </location>
</feature>
<feature type="region of interest" description="Disordered" evidence="2">
    <location>
        <begin position="590"/>
        <end position="653"/>
    </location>
</feature>
<feature type="compositionally biased region" description="Low complexity" evidence="2">
    <location>
        <begin position="1074"/>
        <end position="1092"/>
    </location>
</feature>
<feature type="region of interest" description="Disordered" evidence="2">
    <location>
        <begin position="1"/>
        <end position="175"/>
    </location>
</feature>
<evidence type="ECO:0000259" key="3">
    <source>
        <dbReference type="Pfam" id="PF24883"/>
    </source>
</evidence>
<sequence length="1131" mass="124329">MATRSKPSVFSAFNQLRVSDDLDSDDGSAEERQQERKEKQKQKKKSRNKKKSSDSAQLKDLAFVSVSKPKKSKSKKNKAVTNTQPQSPAGSPVEEVPAANGLSEEKEETPVAPNRVEKKPQPASQQQAAPPQQHKKVTSPPKQQKKQQQQSAALSPVPAAAPPTASAPQSSSEMELGAVYTPSHITITRVDGQMKRTVAVTDVMDQLLRYTQHNAQLLMVQEQLGHSNRNLQDQLQRSAEIINGLQNEVTMFRQMCLNLQAEVSRSFFFPTAKCSRRRKQVVTGDHVAHSSANAVHLCRCRYSAPAPPYRPPQMLAAMPSHSIIIARLLACPERGDVLVDLYPQSHPRLTLPFALLRSTANVRRPRYHFFSIQLCSAFHHLSSSSTMVGTMNRLKNKLRSSRLHKKEGAWALDEDSLRLKQTQDDDPVRFDRSTTLADTVNVTDDVEEMFYGRSTSNTSSDMPQYRTTEQIRGNNMTLSALHEDAETPSNASNVSSSFSQFSATTPSNYAASTPGNFTSTYHGFNTVQSTTGTSRAVSGDFELERLRFEVLEVKEEVKAIRREVMNELHVTRYDVLKELALLKGAIAQLTATQQSSPPSVSSTESSSSDTLSPDERAALTRQTSTKTSQATRDRLAASRSNIHKTPPPAARASVRLTQLAPVADNALSKPLNPQQINEMFPLIDFTSELAAHARGLTPGSRTWALTRVEEWLDARFNVGHDTLLAVVGEGGTGKSAFCGTVAQQFRGNLLAAHSCQFDRKSKSSPRNVLLSMVHQLVDNLPSFKNQLARLNLKYVLEETDPFLLAGKVLVDPLNAVEEPMHATFILVDGIDQCAAGSNGRNELLEFFAQVIPQLPSWVGFLVSSKPSSKLAKRLPVSSVLDFSAKNGAFVADVSSIVDDIARNFSDDDVAEAKKVLKKKSGGNFAYLEFTKQALSHPGMAAASKEGAVPLGVLHELPETLYDIYAEIFEDKFGQGRARVWGKAKPLLQLVVGAAAGPYSPVTEEQAKEHFNLTAEDLRLLRRSFVDLVAVKHGAYRIESSALCAWLSDPARSEEQFYFSIDDALQALRKMRRVGSSGDSGSSSDGKASHTSSRASSRVKTPSKPHQHAHTRHQPRASPDYKPVGILKRGKL</sequence>
<dbReference type="Proteomes" id="UP000688947">
    <property type="component" value="Unassembled WGS sequence"/>
</dbReference>
<name>A0A8T1UZR0_9STRA</name>
<dbReference type="InterPro" id="IPR056884">
    <property type="entry name" value="NPHP3-like_N"/>
</dbReference>
<gene>
    <name evidence="4" type="ORF">JG687_00001464</name>
</gene>
<protein>
    <recommendedName>
        <fullName evidence="3">Nephrocystin 3-like N-terminal domain-containing protein</fullName>
    </recommendedName>
</protein>
<feature type="compositionally biased region" description="Basic and acidic residues" evidence="2">
    <location>
        <begin position="29"/>
        <end position="38"/>
    </location>
</feature>
<proteinExistence type="predicted"/>
<keyword evidence="1" id="KW-0677">Repeat</keyword>
<dbReference type="VEuPathDB" id="FungiDB:PC110_g6746"/>
<dbReference type="Pfam" id="PF24883">
    <property type="entry name" value="NPHP3_N"/>
    <property type="match status" value="1"/>
</dbReference>
<reference evidence="4" key="1">
    <citation type="submission" date="2021-01" db="EMBL/GenBank/DDBJ databases">
        <title>Phytophthora aleatoria, a newly-described species from Pinus radiata is distinct from Phytophthora cactorum isolates based on comparative genomics.</title>
        <authorList>
            <person name="Mcdougal R."/>
            <person name="Panda P."/>
            <person name="Williams N."/>
            <person name="Studholme D.J."/>
        </authorList>
    </citation>
    <scope>NUCLEOTIDE SEQUENCE</scope>
    <source>
        <strain evidence="4">NZFS 3830</strain>
    </source>
</reference>
<feature type="compositionally biased region" description="Polar residues" evidence="2">
    <location>
        <begin position="620"/>
        <end position="630"/>
    </location>
</feature>
<feature type="compositionally biased region" description="Basic residues" evidence="2">
    <location>
        <begin position="1100"/>
        <end position="1114"/>
    </location>
</feature>
<evidence type="ECO:0000313" key="4">
    <source>
        <dbReference type="EMBL" id="KAG6972419.1"/>
    </source>
</evidence>
<feature type="compositionally biased region" description="Polar residues" evidence="2">
    <location>
        <begin position="1"/>
        <end position="17"/>
    </location>
</feature>
<dbReference type="OrthoDB" id="5967843at2759"/>
<feature type="region of interest" description="Disordered" evidence="2">
    <location>
        <begin position="1071"/>
        <end position="1131"/>
    </location>
</feature>
<feature type="compositionally biased region" description="Basic residues" evidence="2">
    <location>
        <begin position="68"/>
        <end position="78"/>
    </location>
</feature>